<feature type="region of interest" description="Disordered" evidence="1">
    <location>
        <begin position="190"/>
        <end position="238"/>
    </location>
</feature>
<name>A0A2W5R4Z5_ANCNO</name>
<keyword evidence="2" id="KW-0732">Signal</keyword>
<feature type="region of interest" description="Disordered" evidence="1">
    <location>
        <begin position="30"/>
        <end position="54"/>
    </location>
</feature>
<evidence type="ECO:0000256" key="2">
    <source>
        <dbReference type="SAM" id="SignalP"/>
    </source>
</evidence>
<feature type="chain" id="PRO_5015888259" evidence="2">
    <location>
        <begin position="26"/>
        <end position="238"/>
    </location>
</feature>
<feature type="signal peptide" evidence="2">
    <location>
        <begin position="1"/>
        <end position="25"/>
    </location>
</feature>
<dbReference type="AlphaFoldDB" id="A0A2W5R4Z5"/>
<comment type="caution">
    <text evidence="3">The sequence shown here is derived from an EMBL/GenBank/DDBJ whole genome shotgun (WGS) entry which is preliminary data.</text>
</comment>
<feature type="compositionally biased region" description="Low complexity" evidence="1">
    <location>
        <begin position="81"/>
        <end position="96"/>
    </location>
</feature>
<feature type="compositionally biased region" description="Pro residues" evidence="1">
    <location>
        <begin position="43"/>
        <end position="53"/>
    </location>
</feature>
<evidence type="ECO:0000313" key="3">
    <source>
        <dbReference type="EMBL" id="PZQ82105.1"/>
    </source>
</evidence>
<feature type="region of interest" description="Disordered" evidence="1">
    <location>
        <begin position="81"/>
        <end position="100"/>
    </location>
</feature>
<organism evidence="3 4">
    <name type="scientific">Ancylobacter novellus</name>
    <name type="common">Thiobacillus novellus</name>
    <dbReference type="NCBI Taxonomy" id="921"/>
    <lineage>
        <taxon>Bacteria</taxon>
        <taxon>Pseudomonadati</taxon>
        <taxon>Pseudomonadota</taxon>
        <taxon>Alphaproteobacteria</taxon>
        <taxon>Hyphomicrobiales</taxon>
        <taxon>Xanthobacteraceae</taxon>
        <taxon>Ancylobacter</taxon>
    </lineage>
</organism>
<dbReference type="Proteomes" id="UP000248887">
    <property type="component" value="Unassembled WGS sequence"/>
</dbReference>
<accession>A0A2W5R4Z5</accession>
<protein>
    <submittedName>
        <fullName evidence="3">Uncharacterized protein</fullName>
    </submittedName>
</protein>
<evidence type="ECO:0000256" key="1">
    <source>
        <dbReference type="SAM" id="MobiDB-lite"/>
    </source>
</evidence>
<reference evidence="3 4" key="1">
    <citation type="submission" date="2017-08" db="EMBL/GenBank/DDBJ databases">
        <title>Infants hospitalized years apart are colonized by the same room-sourced microbial strains.</title>
        <authorList>
            <person name="Brooks B."/>
            <person name="Olm M.R."/>
            <person name="Firek B.A."/>
            <person name="Baker R."/>
            <person name="Thomas B.C."/>
            <person name="Morowitz M.J."/>
            <person name="Banfield J.F."/>
        </authorList>
    </citation>
    <scope>NUCLEOTIDE SEQUENCE [LARGE SCALE GENOMIC DNA]</scope>
    <source>
        <strain evidence="3">S2_005_001_R2_27</strain>
    </source>
</reference>
<evidence type="ECO:0000313" key="4">
    <source>
        <dbReference type="Proteomes" id="UP000248887"/>
    </source>
</evidence>
<dbReference type="EMBL" id="QFQD01000035">
    <property type="protein sequence ID" value="PZQ82105.1"/>
    <property type="molecule type" value="Genomic_DNA"/>
</dbReference>
<proteinExistence type="predicted"/>
<gene>
    <name evidence="3" type="ORF">DI549_12090</name>
</gene>
<sequence>MHARGALFAACLFTGGLMLIPPAQAQWIGTPGGSGDAATAAPSPEPVPAPAPAMAPAMTPAPGYTPAPGLAAPDAPGGFSPAVGGFAPAPAAPAGPNQADMADCQSQVTKLRDDLESRNATLRKAAERKATPSEICPLFRGFATAQQKFYTYLNANKTKCGVPDEALKDLKQNSAQVASIRDKVCKAAQLQESGGGGGGGPPPQGAVASGLGLSSGLPSTTDGGKGGVFDTLGGSALR</sequence>